<keyword evidence="3 6" id="KW-0032">Aminotransferase</keyword>
<evidence type="ECO:0000313" key="9">
    <source>
        <dbReference type="Proteomes" id="UP000013165"/>
    </source>
</evidence>
<accession>N6WUZ1</accession>
<dbReference type="GO" id="GO:0006520">
    <property type="term" value="P:amino acid metabolic process"/>
    <property type="evidence" value="ECO:0007669"/>
    <property type="project" value="InterPro"/>
</dbReference>
<dbReference type="PROSITE" id="PS00105">
    <property type="entry name" value="AA_TRANSFER_CLASS_1"/>
    <property type="match status" value="1"/>
</dbReference>
<dbReference type="eggNOG" id="COG0436">
    <property type="taxonomic scope" value="Bacteria"/>
</dbReference>
<evidence type="ECO:0000256" key="5">
    <source>
        <dbReference type="ARBA" id="ARBA00022898"/>
    </source>
</evidence>
<dbReference type="PATRIC" id="fig|626887.3.peg.1150"/>
<dbReference type="RefSeq" id="WP_004579134.1">
    <property type="nucleotide sequence ID" value="NZ_AP028878.1"/>
</dbReference>
<evidence type="ECO:0000256" key="2">
    <source>
        <dbReference type="ARBA" id="ARBA00007441"/>
    </source>
</evidence>
<dbReference type="InterPro" id="IPR015424">
    <property type="entry name" value="PyrdxlP-dep_Trfase"/>
</dbReference>
<comment type="caution">
    <text evidence="8">The sequence shown here is derived from an EMBL/GenBank/DDBJ whole genome shotgun (WGS) entry which is preliminary data.</text>
</comment>
<evidence type="ECO:0000259" key="7">
    <source>
        <dbReference type="Pfam" id="PF00155"/>
    </source>
</evidence>
<proteinExistence type="inferred from homology"/>
<feature type="domain" description="Aminotransferase class I/classII large" evidence="7">
    <location>
        <begin position="32"/>
        <end position="380"/>
    </location>
</feature>
<dbReference type="PANTHER" id="PTHR46383">
    <property type="entry name" value="ASPARTATE AMINOTRANSFERASE"/>
    <property type="match status" value="1"/>
</dbReference>
<name>N6WUZ1_9GAMM</name>
<dbReference type="EC" id="2.6.1.-" evidence="6"/>
<dbReference type="SUPFAM" id="SSF53383">
    <property type="entry name" value="PLP-dependent transferases"/>
    <property type="match status" value="1"/>
</dbReference>
<dbReference type="Gene3D" id="3.40.640.10">
    <property type="entry name" value="Type I PLP-dependent aspartate aminotransferase-like (Major domain)"/>
    <property type="match status" value="1"/>
</dbReference>
<dbReference type="GO" id="GO:0008483">
    <property type="term" value="F:transaminase activity"/>
    <property type="evidence" value="ECO:0007669"/>
    <property type="project" value="UniProtKB-KW"/>
</dbReference>
<dbReference type="InterPro" id="IPR050596">
    <property type="entry name" value="AspAT/PAT-like"/>
</dbReference>
<evidence type="ECO:0000256" key="4">
    <source>
        <dbReference type="ARBA" id="ARBA00022679"/>
    </source>
</evidence>
<keyword evidence="5" id="KW-0663">Pyridoxal phosphate</keyword>
<protein>
    <recommendedName>
        <fullName evidence="6">Aminotransferase</fullName>
        <ecNumber evidence="6">2.6.1.-</ecNumber>
    </recommendedName>
</protein>
<evidence type="ECO:0000256" key="3">
    <source>
        <dbReference type="ARBA" id="ARBA00022576"/>
    </source>
</evidence>
<keyword evidence="4 6" id="KW-0808">Transferase</keyword>
<gene>
    <name evidence="8" type="ORF">J057_05781</name>
</gene>
<evidence type="ECO:0000313" key="8">
    <source>
        <dbReference type="EMBL" id="ENO14837.1"/>
    </source>
</evidence>
<dbReference type="EMBL" id="APLQ01000011">
    <property type="protein sequence ID" value="ENO14837.1"/>
    <property type="molecule type" value="Genomic_DNA"/>
</dbReference>
<evidence type="ECO:0000256" key="6">
    <source>
        <dbReference type="RuleBase" id="RU000481"/>
    </source>
</evidence>
<dbReference type="PANTHER" id="PTHR46383:SF1">
    <property type="entry name" value="ASPARTATE AMINOTRANSFERASE"/>
    <property type="match status" value="1"/>
</dbReference>
<evidence type="ECO:0000256" key="1">
    <source>
        <dbReference type="ARBA" id="ARBA00001933"/>
    </source>
</evidence>
<organism evidence="8 9">
    <name type="scientific">Marinobacter nanhaiticus D15-8W</name>
    <dbReference type="NCBI Taxonomy" id="626887"/>
    <lineage>
        <taxon>Bacteria</taxon>
        <taxon>Pseudomonadati</taxon>
        <taxon>Pseudomonadota</taxon>
        <taxon>Gammaproteobacteria</taxon>
        <taxon>Pseudomonadales</taxon>
        <taxon>Marinobacteraceae</taxon>
        <taxon>Marinobacter</taxon>
    </lineage>
</organism>
<dbReference type="OrthoDB" id="9803354at2"/>
<keyword evidence="9" id="KW-1185">Reference proteome</keyword>
<dbReference type="AlphaFoldDB" id="N6WUZ1"/>
<dbReference type="InterPro" id="IPR015422">
    <property type="entry name" value="PyrdxlP-dep_Trfase_small"/>
</dbReference>
<comment type="cofactor">
    <cofactor evidence="1 6">
        <name>pyridoxal 5'-phosphate</name>
        <dbReference type="ChEBI" id="CHEBI:597326"/>
    </cofactor>
</comment>
<dbReference type="Gene3D" id="3.90.1150.10">
    <property type="entry name" value="Aspartate Aminotransferase, domain 1"/>
    <property type="match status" value="1"/>
</dbReference>
<dbReference type="Pfam" id="PF00155">
    <property type="entry name" value="Aminotran_1_2"/>
    <property type="match status" value="1"/>
</dbReference>
<dbReference type="Proteomes" id="UP000013165">
    <property type="component" value="Unassembled WGS sequence"/>
</dbReference>
<dbReference type="InterPro" id="IPR004838">
    <property type="entry name" value="NHTrfase_class1_PyrdxlP-BS"/>
</dbReference>
<dbReference type="CDD" id="cd00609">
    <property type="entry name" value="AAT_like"/>
    <property type="match status" value="1"/>
</dbReference>
<dbReference type="InterPro" id="IPR015421">
    <property type="entry name" value="PyrdxlP-dep_Trfase_major"/>
</dbReference>
<dbReference type="GO" id="GO:0030170">
    <property type="term" value="F:pyridoxal phosphate binding"/>
    <property type="evidence" value="ECO:0007669"/>
    <property type="project" value="InterPro"/>
</dbReference>
<dbReference type="HOGENOM" id="CLU_017584_4_3_6"/>
<dbReference type="FunFam" id="3.40.640.10:FF:000033">
    <property type="entry name" value="Aspartate aminotransferase"/>
    <property type="match status" value="1"/>
</dbReference>
<dbReference type="InterPro" id="IPR004839">
    <property type="entry name" value="Aminotransferase_I/II_large"/>
</dbReference>
<comment type="similarity">
    <text evidence="2 6">Belongs to the class-I pyridoxal-phosphate-dependent aminotransferase family.</text>
</comment>
<sequence length="394" mass="43363">MTNYSQRIARVSPSMTLQINAEAAAMQEGGEDVARLGAGEPDFDTPEPIKDAARRAIDRGFTNYTAAAGTQSLKEAVCDKFQRENDLAFSPENIMVTCGAKQSLYNLCQTLLETGDEAVVPQPYWVSYPAQVTMAEAEPVFAQCDPDEGFTLRSSALEAAISERTRIVILNSPNNPTGRIYDREELAAIGDVLRKHPDITVVCDEIYEHLRWVDGPYHNFLNVNPDLKDRCVVVNGVSKAYAMTGWRVGYMAGPKDLIETMDKLQGQSTAGTCSISQHAAEQALRGDQQVVTDMVQAFRERHDRILPEVKALPNVSCQPADGTFYLLPDFREVIAERDDIENDVQLADKLLHEAKVALVPGRAFGAEGHLRLSFAADLDTNLAGIRRIGEFLAA</sequence>
<dbReference type="STRING" id="626887.J057_05781"/>
<reference evidence="8 9" key="1">
    <citation type="journal article" date="2013" name="Genome Announc.">
        <title>Genome Sequence of the Polycyclic Aromatic Hydrocarbon-Degrading Bacterium Strain Marinobacter nanhaiticus D15-8WT.</title>
        <authorList>
            <person name="Cui Z."/>
            <person name="Gao W."/>
            <person name="Li Q."/>
            <person name="Xu G."/>
            <person name="Zheng L."/>
        </authorList>
    </citation>
    <scope>NUCLEOTIDE SEQUENCE [LARGE SCALE GENOMIC DNA]</scope>
    <source>
        <strain evidence="8 9">D15-8W</strain>
    </source>
</reference>